<sequence>MSEKRILVLGVGNVLLKDEGVGVKVIETLGSEYAFSSNVELMDGGTLGLRLLDPICDADFLIVVDAVLNGGTPGTLYRLPVSEIEKRVTFKNSLHQLDLVETLAYAEILGRRPDAVIIGVEPEDISPWGLEMTDVVKAAFREICSKVLEEIERAGGSFRRINPDDLSSVK</sequence>
<feature type="binding site" evidence="7">
    <location>
        <position position="19"/>
    </location>
    <ligand>
        <name>Ni(2+)</name>
        <dbReference type="ChEBI" id="CHEBI:49786"/>
    </ligand>
</feature>
<dbReference type="InterPro" id="IPR023430">
    <property type="entry name" value="Pept_HybD-like_dom_sf"/>
</dbReference>
<keyword evidence="4 7" id="KW-0479">Metal-binding</keyword>
<evidence type="ECO:0000256" key="1">
    <source>
        <dbReference type="ARBA" id="ARBA00006814"/>
    </source>
</evidence>
<evidence type="ECO:0000313" key="9">
    <source>
        <dbReference type="Proteomes" id="UP000001784"/>
    </source>
</evidence>
<evidence type="ECO:0000256" key="7">
    <source>
        <dbReference type="PIRSR" id="PIRSR604419-1"/>
    </source>
</evidence>
<keyword evidence="9" id="KW-1185">Reference proteome</keyword>
<keyword evidence="5" id="KW-0064">Aspartyl protease</keyword>
<dbReference type="NCBIfam" id="TIGR00140">
    <property type="entry name" value="hupD"/>
    <property type="match status" value="1"/>
</dbReference>
<dbReference type="RefSeq" id="WP_011699789.1">
    <property type="nucleotide sequence ID" value="NC_008554.1"/>
</dbReference>
<dbReference type="PRINTS" id="PR00446">
    <property type="entry name" value="HYDRGNUPTAKE"/>
</dbReference>
<evidence type="ECO:0000256" key="3">
    <source>
        <dbReference type="ARBA" id="ARBA00022670"/>
    </source>
</evidence>
<keyword evidence="6" id="KW-0378">Hydrolase</keyword>
<keyword evidence="2 7" id="KW-0533">Nickel</keyword>
<evidence type="ECO:0000256" key="2">
    <source>
        <dbReference type="ARBA" id="ARBA00022596"/>
    </source>
</evidence>
<feature type="binding site" evidence="7">
    <location>
        <position position="65"/>
    </location>
    <ligand>
        <name>Ni(2+)</name>
        <dbReference type="ChEBI" id="CHEBI:49786"/>
    </ligand>
</feature>
<keyword evidence="3" id="KW-0645">Protease</keyword>
<dbReference type="Gene3D" id="3.40.50.1450">
    <property type="entry name" value="HybD-like"/>
    <property type="match status" value="1"/>
</dbReference>
<dbReference type="GO" id="GO:0004190">
    <property type="term" value="F:aspartic-type endopeptidase activity"/>
    <property type="evidence" value="ECO:0007669"/>
    <property type="project" value="UniProtKB-KW"/>
</dbReference>
<dbReference type="PANTHER" id="PTHR30302">
    <property type="entry name" value="HYDROGENASE 1 MATURATION PROTEASE"/>
    <property type="match status" value="1"/>
</dbReference>
<dbReference type="PANTHER" id="PTHR30302:SF1">
    <property type="entry name" value="HYDROGENASE 2 MATURATION PROTEASE"/>
    <property type="match status" value="1"/>
</dbReference>
<organism evidence="8 9">
    <name type="scientific">Syntrophobacter fumaroxidans (strain DSM 10017 / MPOB)</name>
    <dbReference type="NCBI Taxonomy" id="335543"/>
    <lineage>
        <taxon>Bacteria</taxon>
        <taxon>Pseudomonadati</taxon>
        <taxon>Thermodesulfobacteriota</taxon>
        <taxon>Syntrophobacteria</taxon>
        <taxon>Syntrophobacterales</taxon>
        <taxon>Syntrophobacteraceae</taxon>
        <taxon>Syntrophobacter</taxon>
    </lineage>
</organism>
<evidence type="ECO:0000256" key="4">
    <source>
        <dbReference type="ARBA" id="ARBA00022723"/>
    </source>
</evidence>
<proteinExistence type="inferred from homology"/>
<dbReference type="HOGENOM" id="CLU_099037_0_0_7"/>
<dbReference type="GO" id="GO:0016485">
    <property type="term" value="P:protein processing"/>
    <property type="evidence" value="ECO:0007669"/>
    <property type="project" value="InterPro"/>
</dbReference>
<dbReference type="Proteomes" id="UP000001784">
    <property type="component" value="Chromosome"/>
</dbReference>
<dbReference type="KEGG" id="sfu:Sfum_2951"/>
<dbReference type="AlphaFoldDB" id="A0LMH3"/>
<feature type="binding site" evidence="7">
    <location>
        <position position="95"/>
    </location>
    <ligand>
        <name>Ni(2+)</name>
        <dbReference type="ChEBI" id="CHEBI:49786"/>
    </ligand>
</feature>
<name>A0LMH3_SYNFM</name>
<evidence type="ECO:0000256" key="5">
    <source>
        <dbReference type="ARBA" id="ARBA00022750"/>
    </source>
</evidence>
<dbReference type="SUPFAM" id="SSF53163">
    <property type="entry name" value="HybD-like"/>
    <property type="match status" value="1"/>
</dbReference>
<comment type="similarity">
    <text evidence="1">Belongs to the peptidase A31 family.</text>
</comment>
<dbReference type="GO" id="GO:0008047">
    <property type="term" value="F:enzyme activator activity"/>
    <property type="evidence" value="ECO:0007669"/>
    <property type="project" value="InterPro"/>
</dbReference>
<dbReference type="InterPro" id="IPR000671">
    <property type="entry name" value="Peptidase_A31"/>
</dbReference>
<gene>
    <name evidence="8" type="ordered locus">Sfum_2951</name>
</gene>
<dbReference type="FunCoup" id="A0LMH3">
    <property type="interactions" value="21"/>
</dbReference>
<dbReference type="GO" id="GO:0046872">
    <property type="term" value="F:metal ion binding"/>
    <property type="evidence" value="ECO:0007669"/>
    <property type="project" value="UniProtKB-KW"/>
</dbReference>
<accession>A0LMH3</accession>
<protein>
    <submittedName>
        <fullName evidence="8">Hydrogenase expression/formation protein</fullName>
    </submittedName>
</protein>
<dbReference type="OrthoDB" id="9792731at2"/>
<dbReference type="STRING" id="335543.Sfum_2951"/>
<dbReference type="EMBL" id="CP000478">
    <property type="protein sequence ID" value="ABK18625.1"/>
    <property type="molecule type" value="Genomic_DNA"/>
</dbReference>
<dbReference type="NCBIfam" id="TIGR00072">
    <property type="entry name" value="hydrog_prot"/>
    <property type="match status" value="1"/>
</dbReference>
<dbReference type="InParanoid" id="A0LMH3"/>
<dbReference type="InterPro" id="IPR004419">
    <property type="entry name" value="Pept_A31_hyd_express"/>
</dbReference>
<dbReference type="Pfam" id="PF01750">
    <property type="entry name" value="HycI"/>
    <property type="match status" value="1"/>
</dbReference>
<reference evidence="8 9" key="1">
    <citation type="submission" date="2006-10" db="EMBL/GenBank/DDBJ databases">
        <title>Complete sequence of Syntrophobacter fumaroxidans MPOB.</title>
        <authorList>
            <consortium name="US DOE Joint Genome Institute"/>
            <person name="Copeland A."/>
            <person name="Lucas S."/>
            <person name="Lapidus A."/>
            <person name="Barry K."/>
            <person name="Detter J.C."/>
            <person name="Glavina del Rio T."/>
            <person name="Hammon N."/>
            <person name="Israni S."/>
            <person name="Pitluck S."/>
            <person name="Goltsman E.G."/>
            <person name="Martinez M."/>
            <person name="Schmutz J."/>
            <person name="Larimer F."/>
            <person name="Land M."/>
            <person name="Hauser L."/>
            <person name="Kyrpides N."/>
            <person name="Kim E."/>
            <person name="Boone D.R."/>
            <person name="Brockman F."/>
            <person name="Culley D."/>
            <person name="Ferry J."/>
            <person name="Gunsalus R."/>
            <person name="McInerney M.J."/>
            <person name="Morrison M."/>
            <person name="Plugge C."/>
            <person name="Rohlin L."/>
            <person name="Scholten J."/>
            <person name="Sieber J."/>
            <person name="Stams A.J.M."/>
            <person name="Worm P."/>
            <person name="Henstra A.M."/>
            <person name="Richardson P."/>
        </authorList>
    </citation>
    <scope>NUCLEOTIDE SEQUENCE [LARGE SCALE GENOMIC DNA]</scope>
    <source>
        <strain evidence="9">DSM 10017 / MPOB</strain>
    </source>
</reference>
<evidence type="ECO:0000256" key="6">
    <source>
        <dbReference type="ARBA" id="ARBA00022801"/>
    </source>
</evidence>
<dbReference type="CDD" id="cd06062">
    <property type="entry name" value="H2MP_MemB-H2up"/>
    <property type="match status" value="1"/>
</dbReference>
<dbReference type="eggNOG" id="COG0680">
    <property type="taxonomic scope" value="Bacteria"/>
</dbReference>
<evidence type="ECO:0000313" key="8">
    <source>
        <dbReference type="EMBL" id="ABK18625.1"/>
    </source>
</evidence>